<reference evidence="1 2" key="1">
    <citation type="submission" date="2024-09" db="EMBL/GenBank/DDBJ databases">
        <title>Draft genome sequence of multifaceted antimicrobials producing Streptomyces sp. strain FH1.</title>
        <authorList>
            <person name="Hassan F."/>
            <person name="Ali H."/>
            <person name="Hassan N."/>
            <person name="Nawaz A."/>
        </authorList>
    </citation>
    <scope>NUCLEOTIDE SEQUENCE [LARGE SCALE GENOMIC DNA]</scope>
    <source>
        <strain evidence="1 2">FH1</strain>
    </source>
</reference>
<evidence type="ECO:0008006" key="3">
    <source>
        <dbReference type="Google" id="ProtNLM"/>
    </source>
</evidence>
<accession>A0ABV4ZSQ8</accession>
<evidence type="ECO:0000313" key="1">
    <source>
        <dbReference type="EMBL" id="MFB4196988.1"/>
    </source>
</evidence>
<name>A0ABV4ZSQ8_9ACTN</name>
<dbReference type="EMBL" id="JBHGBT010000024">
    <property type="protein sequence ID" value="MFB4196988.1"/>
    <property type="molecule type" value="Genomic_DNA"/>
</dbReference>
<dbReference type="RefSeq" id="WP_375065185.1">
    <property type="nucleotide sequence ID" value="NZ_JBHGBT010000024.1"/>
</dbReference>
<gene>
    <name evidence="1" type="ORF">ACE11A_21835</name>
</gene>
<proteinExistence type="predicted"/>
<dbReference type="Proteomes" id="UP001577267">
    <property type="component" value="Unassembled WGS sequence"/>
</dbReference>
<evidence type="ECO:0000313" key="2">
    <source>
        <dbReference type="Proteomes" id="UP001577267"/>
    </source>
</evidence>
<organism evidence="1 2">
    <name type="scientific">Streptomyces carpaticus</name>
    <dbReference type="NCBI Taxonomy" id="285558"/>
    <lineage>
        <taxon>Bacteria</taxon>
        <taxon>Bacillati</taxon>
        <taxon>Actinomycetota</taxon>
        <taxon>Actinomycetes</taxon>
        <taxon>Kitasatosporales</taxon>
        <taxon>Streptomycetaceae</taxon>
        <taxon>Streptomyces</taxon>
    </lineage>
</organism>
<keyword evidence="2" id="KW-1185">Reference proteome</keyword>
<sequence>MKPRPALPLLVVAAVAYTGCSASEPGERKYEIPSTLCGVDVSSEPFSTIFPPGETIRLAEPSEYENGIMFSDGTCAVYVDDKIVVSVDSKGSSERISGGGPLAPGIAPYLESRGFGLDIEDSELVEESPHEVRFWEDFAAAHFTCAESAGMDYTGMNVSIDLRGNADRDFSDDLKKIIEPYAEERIARMGPGVCDNS</sequence>
<comment type="caution">
    <text evidence="1">The sequence shown here is derived from an EMBL/GenBank/DDBJ whole genome shotgun (WGS) entry which is preliminary data.</text>
</comment>
<protein>
    <recommendedName>
        <fullName evidence="3">DUF3558 domain-containing protein</fullName>
    </recommendedName>
</protein>